<name>A0ABX9W9I0_9ACTN</name>
<dbReference type="InterPro" id="IPR011051">
    <property type="entry name" value="RmlC_Cupin_sf"/>
</dbReference>
<dbReference type="Pfam" id="PF00908">
    <property type="entry name" value="dTDP_sugar_isom"/>
    <property type="match status" value="1"/>
</dbReference>
<protein>
    <submittedName>
        <fullName evidence="2">dTDP-4-keto-6-deoxy-D-glucose epimerase</fullName>
    </submittedName>
</protein>
<dbReference type="InterPro" id="IPR014710">
    <property type="entry name" value="RmlC-like_jellyroll"/>
</dbReference>
<evidence type="ECO:0000313" key="3">
    <source>
        <dbReference type="Proteomes" id="UP000280698"/>
    </source>
</evidence>
<dbReference type="PANTHER" id="PTHR21047">
    <property type="entry name" value="DTDP-6-DEOXY-D-GLUCOSE-3,5 EPIMERASE"/>
    <property type="match status" value="1"/>
</dbReference>
<sequence length="113" mass="12286">IVDIRVGSPTFGQWEAVRLDDTDRRAVYLSEGLGHGFCALTDDATLNYLCSTTYNPGAEHTLHPLDPQLAIDWPTESPLLSARDTAAPTLAEAREAGLLPDYESCRCYTSSLG</sequence>
<proteinExistence type="inferred from homology"/>
<dbReference type="RefSeq" id="WP_148058523.1">
    <property type="nucleotide sequence ID" value="NZ_JAAHBY010000108.1"/>
</dbReference>
<dbReference type="EMBL" id="RJLN01000108">
    <property type="protein sequence ID" value="RNL89605.1"/>
    <property type="molecule type" value="Genomic_DNA"/>
</dbReference>
<dbReference type="InterPro" id="IPR000888">
    <property type="entry name" value="RmlC-like"/>
</dbReference>
<dbReference type="SUPFAM" id="SSF51182">
    <property type="entry name" value="RmlC-like cupins"/>
    <property type="match status" value="1"/>
</dbReference>
<dbReference type="PANTHER" id="PTHR21047:SF2">
    <property type="entry name" value="THYMIDINE DIPHOSPHO-4-KETO-RHAMNOSE 3,5-EPIMERASE"/>
    <property type="match status" value="1"/>
</dbReference>
<dbReference type="Gene3D" id="2.60.120.10">
    <property type="entry name" value="Jelly Rolls"/>
    <property type="match status" value="1"/>
</dbReference>
<organism evidence="2 3">
    <name type="scientific">Micromonospora solifontis</name>
    <dbReference type="NCBI Taxonomy" id="2487138"/>
    <lineage>
        <taxon>Bacteria</taxon>
        <taxon>Bacillati</taxon>
        <taxon>Actinomycetota</taxon>
        <taxon>Actinomycetes</taxon>
        <taxon>Micromonosporales</taxon>
        <taxon>Micromonosporaceae</taxon>
        <taxon>Micromonospora</taxon>
    </lineage>
</organism>
<reference evidence="2 3" key="1">
    <citation type="submission" date="2018-11" db="EMBL/GenBank/DDBJ databases">
        <title>Micromonospora sp. PPF5-17, a new actinomycetes isolated from a hot spring soil.</title>
        <authorList>
            <person name="Thawai C."/>
        </authorList>
    </citation>
    <scope>NUCLEOTIDE SEQUENCE [LARGE SCALE GENOMIC DNA]</scope>
    <source>
        <strain evidence="2 3">PPF5-17</strain>
    </source>
</reference>
<feature type="non-terminal residue" evidence="2">
    <location>
        <position position="1"/>
    </location>
</feature>
<dbReference type="Proteomes" id="UP000280698">
    <property type="component" value="Unassembled WGS sequence"/>
</dbReference>
<comment type="similarity">
    <text evidence="1">Belongs to the dTDP-4-dehydrorhamnose 3,5-epimerase family.</text>
</comment>
<keyword evidence="3" id="KW-1185">Reference proteome</keyword>
<comment type="caution">
    <text evidence="2">The sequence shown here is derived from an EMBL/GenBank/DDBJ whole genome shotgun (WGS) entry which is preliminary data.</text>
</comment>
<evidence type="ECO:0000313" key="2">
    <source>
        <dbReference type="EMBL" id="RNL89605.1"/>
    </source>
</evidence>
<gene>
    <name evidence="2" type="ORF">EFE23_24795</name>
</gene>
<evidence type="ECO:0000256" key="1">
    <source>
        <dbReference type="ARBA" id="ARBA00010154"/>
    </source>
</evidence>
<accession>A0ABX9W9I0</accession>